<protein>
    <recommendedName>
        <fullName evidence="11">CCA-adding enzyme</fullName>
        <ecNumber evidence="11">2.7.7.72</ecNumber>
    </recommendedName>
    <alternativeName>
        <fullName evidence="11">CCA tRNA nucleotidyltransferase</fullName>
    </alternativeName>
    <alternativeName>
        <fullName evidence="11">tRNA CCA-pyrophosphorylase</fullName>
    </alternativeName>
    <alternativeName>
        <fullName evidence="11">tRNA adenylyl-/cytidylyl- transferase</fullName>
    </alternativeName>
    <alternativeName>
        <fullName evidence="11">tRNA nucleotidyltransferase</fullName>
    </alternativeName>
    <alternativeName>
        <fullName evidence="11">tRNA-NT</fullName>
    </alternativeName>
</protein>
<comment type="miscellaneous">
    <text evidence="11">A single active site specifically recognizes both ATP and CTP and is responsible for their addition.</text>
</comment>
<comment type="function">
    <text evidence="11">Catalyzes the addition and repair of the essential 3'-terminal CCA sequence in tRNAs without using a nucleic acid template. Adds these three nucleotides in the order of C, C, and A to the tRNA nucleotide-73, using CTP and ATP as substrates and producing inorganic pyrophosphate. tRNA 3'-terminal CCA addition is required both for tRNA processing and repair. Also involved in tRNA surveillance by mediating tandem CCA addition to generate a CCACCA at the 3' terminus of unstable tRNAs. While stable tRNAs receive only 3'-terminal CCA, unstable tRNAs are marked with CCACCA and rapidly degraded.</text>
</comment>
<keyword evidence="4 11" id="KW-0548">Nucleotidyltransferase</keyword>
<evidence type="ECO:0000259" key="14">
    <source>
        <dbReference type="Pfam" id="PF13735"/>
    </source>
</evidence>
<dbReference type="InterPro" id="IPR043519">
    <property type="entry name" value="NT_sf"/>
</dbReference>
<dbReference type="InterPro" id="IPR023068">
    <property type="entry name" value="CCA-adding_enz_firmicutes"/>
</dbReference>
<evidence type="ECO:0000256" key="8">
    <source>
        <dbReference type="ARBA" id="ARBA00022840"/>
    </source>
</evidence>
<proteinExistence type="inferred from homology"/>
<dbReference type="GeneID" id="93681795"/>
<evidence type="ECO:0000256" key="4">
    <source>
        <dbReference type="ARBA" id="ARBA00022695"/>
    </source>
</evidence>
<dbReference type="PANTHER" id="PTHR46173:SF1">
    <property type="entry name" value="CCA TRNA NUCLEOTIDYLTRANSFERASE 1, MITOCHONDRIAL"/>
    <property type="match status" value="1"/>
</dbReference>
<evidence type="ECO:0000256" key="1">
    <source>
        <dbReference type="ARBA" id="ARBA00001946"/>
    </source>
</evidence>
<dbReference type="Gene3D" id="1.20.58.560">
    <property type="match status" value="1"/>
</dbReference>
<dbReference type="Gene3D" id="1.10.246.80">
    <property type="match status" value="1"/>
</dbReference>
<dbReference type="EC" id="2.7.7.72" evidence="11"/>
<comment type="caution">
    <text evidence="15">The sequence shown here is derived from an EMBL/GenBank/DDBJ whole genome shotgun (WGS) entry which is preliminary data.</text>
</comment>
<dbReference type="InterPro" id="IPR002646">
    <property type="entry name" value="PolA_pol_head_dom"/>
</dbReference>
<keyword evidence="5 11" id="KW-0479">Metal-binding</keyword>
<feature type="binding site" evidence="11">
    <location>
        <position position="111"/>
    </location>
    <ligand>
        <name>CTP</name>
        <dbReference type="ChEBI" id="CHEBI:37563"/>
    </ligand>
</feature>
<dbReference type="GO" id="GO:0000287">
    <property type="term" value="F:magnesium ion binding"/>
    <property type="evidence" value="ECO:0007669"/>
    <property type="project" value="UniProtKB-UniRule"/>
</dbReference>
<dbReference type="GO" id="GO:0001680">
    <property type="term" value="P:tRNA 3'-terminal CCA addition"/>
    <property type="evidence" value="ECO:0007669"/>
    <property type="project" value="UniProtKB-UniRule"/>
</dbReference>
<dbReference type="CDD" id="cd05398">
    <property type="entry name" value="NT_ClassII-CCAase"/>
    <property type="match status" value="1"/>
</dbReference>
<dbReference type="SUPFAM" id="SSF81301">
    <property type="entry name" value="Nucleotidyltransferase"/>
    <property type="match status" value="1"/>
</dbReference>
<feature type="binding site" evidence="11">
    <location>
        <position position="157"/>
    </location>
    <ligand>
        <name>CTP</name>
        <dbReference type="ChEBI" id="CHEBI:37563"/>
    </ligand>
</feature>
<evidence type="ECO:0000256" key="9">
    <source>
        <dbReference type="ARBA" id="ARBA00022842"/>
    </source>
</evidence>
<dbReference type="Proteomes" id="UP000053681">
    <property type="component" value="Unassembled WGS sequence"/>
</dbReference>
<organism evidence="15 16">
    <name type="scientific">Priestia veravalensis</name>
    <dbReference type="NCBI Taxonomy" id="1414648"/>
    <lineage>
        <taxon>Bacteria</taxon>
        <taxon>Bacillati</taxon>
        <taxon>Bacillota</taxon>
        <taxon>Bacilli</taxon>
        <taxon>Bacillales</taxon>
        <taxon>Bacillaceae</taxon>
        <taxon>Priestia</taxon>
    </lineage>
</organism>
<feature type="binding site" evidence="11">
    <location>
        <position position="42"/>
    </location>
    <ligand>
        <name>Mg(2+)</name>
        <dbReference type="ChEBI" id="CHEBI:18420"/>
    </ligand>
</feature>
<evidence type="ECO:0000256" key="5">
    <source>
        <dbReference type="ARBA" id="ARBA00022723"/>
    </source>
</evidence>
<feature type="binding site" evidence="11">
    <location>
        <position position="30"/>
    </location>
    <ligand>
        <name>CTP</name>
        <dbReference type="ChEBI" id="CHEBI:37563"/>
    </ligand>
</feature>
<feature type="binding site" evidence="11">
    <location>
        <position position="30"/>
    </location>
    <ligand>
        <name>ATP</name>
        <dbReference type="ChEBI" id="CHEBI:30616"/>
    </ligand>
</feature>
<keyword evidence="8 11" id="KW-0067">ATP-binding</keyword>
<keyword evidence="3 11" id="KW-0819">tRNA processing</keyword>
<dbReference type="InterPro" id="IPR032828">
    <property type="entry name" value="PolyA_RNA-bd"/>
</dbReference>
<dbReference type="AlphaFoldDB" id="A0A0V8JLQ1"/>
<gene>
    <name evidence="11" type="primary">cca</name>
    <name evidence="15" type="ORF">AS180_10765</name>
</gene>
<feature type="binding site" evidence="11">
    <location>
        <position position="160"/>
    </location>
    <ligand>
        <name>CTP</name>
        <dbReference type="ChEBI" id="CHEBI:37563"/>
    </ligand>
</feature>
<comment type="catalytic activity">
    <reaction evidence="11">
        <text>a tRNA with a 3' CCA end + 2 CTP + ATP = a tRNA with a 3' CCACCA end + 3 diphosphate</text>
        <dbReference type="Rhea" id="RHEA:76235"/>
        <dbReference type="Rhea" id="RHEA-COMP:10468"/>
        <dbReference type="Rhea" id="RHEA-COMP:18655"/>
        <dbReference type="ChEBI" id="CHEBI:30616"/>
        <dbReference type="ChEBI" id="CHEBI:33019"/>
        <dbReference type="ChEBI" id="CHEBI:37563"/>
        <dbReference type="ChEBI" id="CHEBI:83071"/>
        <dbReference type="ChEBI" id="CHEBI:195187"/>
    </reaction>
</comment>
<evidence type="ECO:0000256" key="3">
    <source>
        <dbReference type="ARBA" id="ARBA00022694"/>
    </source>
</evidence>
<dbReference type="Gene3D" id="1.10.110.30">
    <property type="match status" value="1"/>
</dbReference>
<feature type="binding site" evidence="11">
    <location>
        <position position="154"/>
    </location>
    <ligand>
        <name>ATP</name>
        <dbReference type="ChEBI" id="CHEBI:30616"/>
    </ligand>
</feature>
<comment type="cofactor">
    <cofactor evidence="1 11">
        <name>Mg(2+)</name>
        <dbReference type="ChEBI" id="CHEBI:18420"/>
    </cofactor>
</comment>
<dbReference type="NCBIfam" id="NF009814">
    <property type="entry name" value="PRK13299.1"/>
    <property type="match status" value="1"/>
</dbReference>
<accession>A0A0V8JLQ1</accession>
<evidence type="ECO:0000259" key="13">
    <source>
        <dbReference type="Pfam" id="PF12627"/>
    </source>
</evidence>
<dbReference type="GO" id="GO:0000049">
    <property type="term" value="F:tRNA binding"/>
    <property type="evidence" value="ECO:0007669"/>
    <property type="project" value="UniProtKB-UniRule"/>
</dbReference>
<dbReference type="HAMAP" id="MF_01263">
    <property type="entry name" value="CCA_bact_type3"/>
    <property type="match status" value="1"/>
</dbReference>
<keyword evidence="16" id="KW-1185">Reference proteome</keyword>
<dbReference type="GO" id="GO:0042245">
    <property type="term" value="P:RNA repair"/>
    <property type="evidence" value="ECO:0007669"/>
    <property type="project" value="UniProtKB-KW"/>
</dbReference>
<dbReference type="SUPFAM" id="SSF81891">
    <property type="entry name" value="Poly A polymerase C-terminal region-like"/>
    <property type="match status" value="1"/>
</dbReference>
<dbReference type="Pfam" id="PF01743">
    <property type="entry name" value="PolyA_pol"/>
    <property type="match status" value="1"/>
</dbReference>
<sequence length="401" mass="46268">MKEPFIHPLFIIHTLQQAGHEAYFVGGAVRDMILQRKVGDVDIATSARPDDVMSLFPKTIHVGIEHGTVVVLHEGEQYEVTTFRSEGEYADFRRPTSVQFISSLVEDLKRRDFTINAMAMNEKGEIIDPFNGREDLRNQLIRTVGNPEERFHEDALRMMRAVRFVSQLAFSISDKTKRAISEHGNLLKHVSVERITIEFEKLLLGKRPSLALALIADTKLYEHLPGLDIGEEAFRRLCKYDWMMLEDISECWTLLLYLLGVDLDPFLRKWKLANRQIKSVKLQLGGLEDVLKNGWSKETMYKLGEESSLRVNRILQLVRSTNYLHTTLLVSRYRELPIHSMKELAITGQDVMTWLNRKGGPWLSALLQTIEMKVLNGEIKNSKASIKEWIQSCKQILEERY</sequence>
<keyword evidence="9 11" id="KW-0460">Magnesium</keyword>
<comment type="similarity">
    <text evidence="11">Belongs to the tRNA nucleotidyltransferase/poly(A) polymerase family. Bacterial CCA-adding enzyme type 3 subfamily.</text>
</comment>
<feature type="domain" description="CCA-adding enzyme C-terminal" evidence="14">
    <location>
        <begin position="245"/>
        <end position="390"/>
    </location>
</feature>
<feature type="binding site" evidence="11">
    <location>
        <position position="27"/>
    </location>
    <ligand>
        <name>CTP</name>
        <dbReference type="ChEBI" id="CHEBI:37563"/>
    </ligand>
</feature>
<feature type="binding site" evidence="11">
    <location>
        <position position="27"/>
    </location>
    <ligand>
        <name>ATP</name>
        <dbReference type="ChEBI" id="CHEBI:30616"/>
    </ligand>
</feature>
<keyword evidence="10 11" id="KW-0694">RNA-binding</keyword>
<feature type="binding site" evidence="11">
    <location>
        <position position="163"/>
    </location>
    <ligand>
        <name>ATP</name>
        <dbReference type="ChEBI" id="CHEBI:30616"/>
    </ligand>
</feature>
<dbReference type="InterPro" id="IPR050264">
    <property type="entry name" value="Bact_CCA-adding_enz_type3_sf"/>
</dbReference>
<keyword evidence="2 11" id="KW-0808">Transferase</keyword>
<evidence type="ECO:0000256" key="7">
    <source>
        <dbReference type="ARBA" id="ARBA00022800"/>
    </source>
</evidence>
<dbReference type="Pfam" id="PF13735">
    <property type="entry name" value="tRNA_NucTran2_2"/>
    <property type="match status" value="1"/>
</dbReference>
<evidence type="ECO:0000256" key="6">
    <source>
        <dbReference type="ARBA" id="ARBA00022741"/>
    </source>
</evidence>
<feature type="binding site" evidence="11">
    <location>
        <position position="157"/>
    </location>
    <ligand>
        <name>ATP</name>
        <dbReference type="ChEBI" id="CHEBI:30616"/>
    </ligand>
</feature>
<feature type="binding site" evidence="11">
    <location>
        <position position="163"/>
    </location>
    <ligand>
        <name>CTP</name>
        <dbReference type="ChEBI" id="CHEBI:37563"/>
    </ligand>
</feature>
<dbReference type="GO" id="GO:0004810">
    <property type="term" value="F:CCA tRNA nucleotidyltransferase activity"/>
    <property type="evidence" value="ECO:0007669"/>
    <property type="project" value="UniProtKB-UniRule"/>
</dbReference>
<dbReference type="Pfam" id="PF12627">
    <property type="entry name" value="PolyA_pol_RNAbd"/>
    <property type="match status" value="1"/>
</dbReference>
<evidence type="ECO:0000256" key="2">
    <source>
        <dbReference type="ARBA" id="ARBA00022679"/>
    </source>
</evidence>
<name>A0A0V8JLQ1_9BACI</name>
<evidence type="ECO:0000313" key="16">
    <source>
        <dbReference type="Proteomes" id="UP000053681"/>
    </source>
</evidence>
<dbReference type="GO" id="GO:0005524">
    <property type="term" value="F:ATP binding"/>
    <property type="evidence" value="ECO:0007669"/>
    <property type="project" value="UniProtKB-UniRule"/>
</dbReference>
<evidence type="ECO:0000259" key="12">
    <source>
        <dbReference type="Pfam" id="PF01743"/>
    </source>
</evidence>
<dbReference type="RefSeq" id="WP_025907352.1">
    <property type="nucleotide sequence ID" value="NZ_KQ758649.1"/>
</dbReference>
<keyword evidence="7 11" id="KW-0692">RNA repair</keyword>
<feature type="binding site" evidence="11">
    <location>
        <position position="40"/>
    </location>
    <ligand>
        <name>Mg(2+)</name>
        <dbReference type="ChEBI" id="CHEBI:18420"/>
    </ligand>
</feature>
<dbReference type="GO" id="GO:0160016">
    <property type="term" value="F:CCACCA tRNA nucleotidyltransferase activity"/>
    <property type="evidence" value="ECO:0007669"/>
    <property type="project" value="RHEA"/>
</dbReference>
<dbReference type="PANTHER" id="PTHR46173">
    <property type="entry name" value="CCA TRNA NUCLEOTIDYLTRANSFERASE 1, MITOCHONDRIAL"/>
    <property type="match status" value="1"/>
</dbReference>
<feature type="binding site" evidence="11">
    <location>
        <position position="111"/>
    </location>
    <ligand>
        <name>ATP</name>
        <dbReference type="ChEBI" id="CHEBI:30616"/>
    </ligand>
</feature>
<dbReference type="EMBL" id="LNQP01000033">
    <property type="protein sequence ID" value="KSU87882.1"/>
    <property type="molecule type" value="Genomic_DNA"/>
</dbReference>
<feature type="binding site" evidence="11">
    <location>
        <position position="154"/>
    </location>
    <ligand>
        <name>CTP</name>
        <dbReference type="ChEBI" id="CHEBI:37563"/>
    </ligand>
</feature>
<evidence type="ECO:0000256" key="11">
    <source>
        <dbReference type="HAMAP-Rule" id="MF_01263"/>
    </source>
</evidence>
<feature type="domain" description="tRNA nucleotidyltransferase/poly(A) polymerase RNA and SrmB- binding" evidence="13">
    <location>
        <begin position="170"/>
        <end position="227"/>
    </location>
</feature>
<dbReference type="Gene3D" id="3.30.460.10">
    <property type="entry name" value="Beta Polymerase, domain 2"/>
    <property type="match status" value="1"/>
</dbReference>
<evidence type="ECO:0000313" key="15">
    <source>
        <dbReference type="EMBL" id="KSU87882.1"/>
    </source>
</evidence>
<feature type="domain" description="Poly A polymerase head" evidence="12">
    <location>
        <begin position="22"/>
        <end position="142"/>
    </location>
</feature>
<evidence type="ECO:0000256" key="10">
    <source>
        <dbReference type="ARBA" id="ARBA00022884"/>
    </source>
</evidence>
<feature type="binding site" evidence="11">
    <location>
        <position position="160"/>
    </location>
    <ligand>
        <name>ATP</name>
        <dbReference type="ChEBI" id="CHEBI:30616"/>
    </ligand>
</feature>
<comment type="catalytic activity">
    <reaction evidence="11">
        <text>a tRNA precursor + 2 CTP + ATP = a tRNA with a 3' CCA end + 3 diphosphate</text>
        <dbReference type="Rhea" id="RHEA:14433"/>
        <dbReference type="Rhea" id="RHEA-COMP:10465"/>
        <dbReference type="Rhea" id="RHEA-COMP:10468"/>
        <dbReference type="ChEBI" id="CHEBI:30616"/>
        <dbReference type="ChEBI" id="CHEBI:33019"/>
        <dbReference type="ChEBI" id="CHEBI:37563"/>
        <dbReference type="ChEBI" id="CHEBI:74896"/>
        <dbReference type="ChEBI" id="CHEBI:83071"/>
        <dbReference type="EC" id="2.7.7.72"/>
    </reaction>
</comment>
<comment type="subunit">
    <text evidence="11">Homodimer.</text>
</comment>
<keyword evidence="6 11" id="KW-0547">Nucleotide-binding</keyword>
<reference evidence="15 16" key="1">
    <citation type="submission" date="2015-11" db="EMBL/GenBank/DDBJ databases">
        <title>Bacillus caseinolyticus sp nov.</title>
        <authorList>
            <person name="Dastager S.G."/>
            <person name="Mawlankar R."/>
        </authorList>
    </citation>
    <scope>NUCLEOTIDE SEQUENCE [LARGE SCALE GENOMIC DNA]</scope>
    <source>
        <strain evidence="15 16">SGD-V-76</strain>
    </source>
</reference>
<dbReference type="InterPro" id="IPR032810">
    <property type="entry name" value="CCA-adding_enz_C"/>
</dbReference>